<dbReference type="SUPFAM" id="SSF47413">
    <property type="entry name" value="lambda repressor-like DNA-binding domains"/>
    <property type="match status" value="1"/>
</dbReference>
<feature type="non-terminal residue" evidence="2">
    <location>
        <position position="177"/>
    </location>
</feature>
<reference evidence="2 3" key="1">
    <citation type="submission" date="2020-08" db="EMBL/GenBank/DDBJ databases">
        <title>Bridging the membrane lipid divide: bacteria of the FCB group superphylum have the potential to synthesize archaeal ether lipids.</title>
        <authorList>
            <person name="Villanueva L."/>
            <person name="Von Meijenfeldt F.A.B."/>
            <person name="Westbye A.B."/>
            <person name="Yadav S."/>
            <person name="Hopmans E.C."/>
            <person name="Dutilh B.E."/>
            <person name="Sinninghe Damste J.S."/>
        </authorList>
    </citation>
    <scope>NUCLEOTIDE SEQUENCE [LARGE SCALE GENOMIC DNA]</scope>
    <source>
        <strain evidence="2">NIOZ-UU30</strain>
    </source>
</reference>
<dbReference type="PROSITE" id="PS50943">
    <property type="entry name" value="HTH_CROC1"/>
    <property type="match status" value="1"/>
</dbReference>
<dbReference type="InterPro" id="IPR039060">
    <property type="entry name" value="Antitox_HigA"/>
</dbReference>
<dbReference type="PANTHER" id="PTHR40455:SF1">
    <property type="entry name" value="ANTITOXIN HIGA"/>
    <property type="match status" value="1"/>
</dbReference>
<dbReference type="AlphaFoldDB" id="A0A8J6NSF2"/>
<proteinExistence type="predicted"/>
<sequence>MINRLIKNEQDYDMALSRIEQLMDAKSGTAEMDELELLTALVEMYEERYFPISPPDPIDAIKFRMEQLGLGQKDMVPFIGTKSKVSEVLNGKRTLTLAMMRSLNKGLGISAEVLLKEPGANFPDEMQDMEWSRFPVVEMARRCWIPEVDDLKEKDEELMRGFIAQAGGLETVSTVFF</sequence>
<dbReference type="GO" id="GO:0006355">
    <property type="term" value="P:regulation of DNA-templated transcription"/>
    <property type="evidence" value="ECO:0007669"/>
    <property type="project" value="InterPro"/>
</dbReference>
<dbReference type="EMBL" id="JACNJH010000194">
    <property type="protein sequence ID" value="MBC8362456.1"/>
    <property type="molecule type" value="Genomic_DNA"/>
</dbReference>
<evidence type="ECO:0000313" key="2">
    <source>
        <dbReference type="EMBL" id="MBC8362456.1"/>
    </source>
</evidence>
<accession>A0A8J6NSF2</accession>
<dbReference type="Proteomes" id="UP000603434">
    <property type="component" value="Unassembled WGS sequence"/>
</dbReference>
<dbReference type="Gene3D" id="1.10.260.40">
    <property type="entry name" value="lambda repressor-like DNA-binding domains"/>
    <property type="match status" value="1"/>
</dbReference>
<evidence type="ECO:0000259" key="1">
    <source>
        <dbReference type="PROSITE" id="PS50943"/>
    </source>
</evidence>
<organism evidence="2 3">
    <name type="scientific">Candidatus Desulfatibia profunda</name>
    <dbReference type="NCBI Taxonomy" id="2841695"/>
    <lineage>
        <taxon>Bacteria</taxon>
        <taxon>Pseudomonadati</taxon>
        <taxon>Thermodesulfobacteriota</taxon>
        <taxon>Desulfobacteria</taxon>
        <taxon>Desulfobacterales</taxon>
        <taxon>Desulfobacterales incertae sedis</taxon>
        <taxon>Candidatus Desulfatibia</taxon>
    </lineage>
</organism>
<dbReference type="InterPro" id="IPR001387">
    <property type="entry name" value="Cro/C1-type_HTH"/>
</dbReference>
<protein>
    <submittedName>
        <fullName evidence="2">Transcriptional regulator</fullName>
    </submittedName>
</protein>
<dbReference type="GO" id="GO:0001046">
    <property type="term" value="F:core promoter sequence-specific DNA binding"/>
    <property type="evidence" value="ECO:0007669"/>
    <property type="project" value="TreeGrafter"/>
</dbReference>
<evidence type="ECO:0000313" key="3">
    <source>
        <dbReference type="Proteomes" id="UP000603434"/>
    </source>
</evidence>
<dbReference type="PANTHER" id="PTHR40455">
    <property type="entry name" value="ANTITOXIN HIGA"/>
    <property type="match status" value="1"/>
</dbReference>
<comment type="caution">
    <text evidence="2">The sequence shown here is derived from an EMBL/GenBank/DDBJ whole genome shotgun (WGS) entry which is preliminary data.</text>
</comment>
<dbReference type="InterPro" id="IPR010982">
    <property type="entry name" value="Lambda_DNA-bd_dom_sf"/>
</dbReference>
<gene>
    <name evidence="2" type="ORF">H8E23_13780</name>
</gene>
<dbReference type="CDD" id="cd00093">
    <property type="entry name" value="HTH_XRE"/>
    <property type="match status" value="1"/>
</dbReference>
<feature type="domain" description="HTH cro/C1-type" evidence="1">
    <location>
        <begin position="61"/>
        <end position="114"/>
    </location>
</feature>
<name>A0A8J6NSF2_9BACT</name>